<feature type="transmembrane region" description="Helical" evidence="1">
    <location>
        <begin position="12"/>
        <end position="30"/>
    </location>
</feature>
<feature type="transmembrane region" description="Helical" evidence="1">
    <location>
        <begin position="73"/>
        <end position="94"/>
    </location>
</feature>
<feature type="transmembrane region" description="Helical" evidence="1">
    <location>
        <begin position="136"/>
        <end position="158"/>
    </location>
</feature>
<dbReference type="PATRIC" id="fig|82380.10.peg.3165"/>
<comment type="caution">
    <text evidence="2">The sequence shown here is derived from an EMBL/GenBank/DDBJ whole genome shotgun (WGS) entry which is preliminary data.</text>
</comment>
<dbReference type="EMBL" id="JYIV01000030">
    <property type="protein sequence ID" value="KJL18326.1"/>
    <property type="molecule type" value="Genomic_DNA"/>
</dbReference>
<dbReference type="RefSeq" id="WP_045264981.1">
    <property type="nucleotide sequence ID" value="NZ_JYIV01000030.1"/>
</dbReference>
<keyword evidence="1" id="KW-0472">Membrane</keyword>
<keyword evidence="1" id="KW-0812">Transmembrane</keyword>
<dbReference type="OrthoDB" id="4458129at2"/>
<dbReference type="InterPro" id="IPR021315">
    <property type="entry name" value="Gap/Sap"/>
</dbReference>
<reference evidence="2 3" key="1">
    <citation type="submission" date="2015-02" db="EMBL/GenBank/DDBJ databases">
        <title>Draft genome sequences of ten Microbacterium spp. with emphasis on heavy metal contaminated environments.</title>
        <authorList>
            <person name="Corretto E."/>
        </authorList>
    </citation>
    <scope>NUCLEOTIDE SEQUENCE [LARGE SCALE GENOMIC DNA]</scope>
    <source>
        <strain evidence="2 3">BEL163</strain>
    </source>
</reference>
<evidence type="ECO:0000313" key="2">
    <source>
        <dbReference type="EMBL" id="KJL18326.1"/>
    </source>
</evidence>
<evidence type="ECO:0000256" key="1">
    <source>
        <dbReference type="SAM" id="Phobius"/>
    </source>
</evidence>
<feature type="transmembrane region" description="Helical" evidence="1">
    <location>
        <begin position="170"/>
        <end position="194"/>
    </location>
</feature>
<evidence type="ECO:0000313" key="3">
    <source>
        <dbReference type="Proteomes" id="UP000033725"/>
    </source>
</evidence>
<keyword evidence="1" id="KW-1133">Transmembrane helix</keyword>
<sequence>MGELILDLVPVALGVVLSPLAIMALVAVLLSRHARTNGIAYLLGWFLGLAGIMALGLWLFPMLAVHERNEPPLWVPVLRVLIGAFLVSAAVWVYRKGLARIAQMATAATPRDVVDASPQLPGWLHSVESFRPGRTFLLGLGLFVLNPVDASCAILAALDITQPGVAPGAATAVAAAFIVLGTLPIALPVFFVLARGAHAQPVLDRMRSWIAGNTHVLNAALLLVIGALQLEKGIAALL</sequence>
<dbReference type="Proteomes" id="UP000033725">
    <property type="component" value="Unassembled WGS sequence"/>
</dbReference>
<evidence type="ECO:0008006" key="4">
    <source>
        <dbReference type="Google" id="ProtNLM"/>
    </source>
</evidence>
<protein>
    <recommendedName>
        <fullName evidence="4">Sap, sulfolipid-1-addressing protein</fullName>
    </recommendedName>
</protein>
<gene>
    <name evidence="2" type="ORF">RN51_03158</name>
</gene>
<feature type="transmembrane region" description="Helical" evidence="1">
    <location>
        <begin position="206"/>
        <end position="228"/>
    </location>
</feature>
<name>A0A0F0KGC0_9MICO</name>
<proteinExistence type="predicted"/>
<dbReference type="AlphaFoldDB" id="A0A0F0KGC0"/>
<organism evidence="2 3">
    <name type="scientific">Microbacterium oxydans</name>
    <dbReference type="NCBI Taxonomy" id="82380"/>
    <lineage>
        <taxon>Bacteria</taxon>
        <taxon>Bacillati</taxon>
        <taxon>Actinomycetota</taxon>
        <taxon>Actinomycetes</taxon>
        <taxon>Micrococcales</taxon>
        <taxon>Microbacteriaceae</taxon>
        <taxon>Microbacterium</taxon>
    </lineage>
</organism>
<feature type="transmembrane region" description="Helical" evidence="1">
    <location>
        <begin position="42"/>
        <end position="61"/>
    </location>
</feature>
<dbReference type="Pfam" id="PF11139">
    <property type="entry name" value="SfLAP"/>
    <property type="match status" value="1"/>
</dbReference>
<accession>A0A0F0KGC0</accession>